<evidence type="ECO:0000259" key="6">
    <source>
        <dbReference type="PROSITE" id="PS51755"/>
    </source>
</evidence>
<dbReference type="GO" id="GO:0000160">
    <property type="term" value="P:phosphorelay signal transduction system"/>
    <property type="evidence" value="ECO:0007669"/>
    <property type="project" value="UniProtKB-KW"/>
</dbReference>
<evidence type="ECO:0000256" key="5">
    <source>
        <dbReference type="PROSITE-ProRule" id="PRU01091"/>
    </source>
</evidence>
<dbReference type="GO" id="GO:0043531">
    <property type="term" value="F:ADP binding"/>
    <property type="evidence" value="ECO:0007669"/>
    <property type="project" value="InterPro"/>
</dbReference>
<dbReference type="PROSITE" id="PS51755">
    <property type="entry name" value="OMPR_PHOB"/>
    <property type="match status" value="1"/>
</dbReference>
<evidence type="ECO:0000313" key="8">
    <source>
        <dbReference type="Proteomes" id="UP000054804"/>
    </source>
</evidence>
<proteinExistence type="inferred from homology"/>
<dbReference type="Gene3D" id="1.25.40.10">
    <property type="entry name" value="Tetratricopeptide repeat domain"/>
    <property type="match status" value="2"/>
</dbReference>
<dbReference type="CDD" id="cd15831">
    <property type="entry name" value="BTAD"/>
    <property type="match status" value="1"/>
</dbReference>
<dbReference type="InterPro" id="IPR011990">
    <property type="entry name" value="TPR-like_helical_dom_sf"/>
</dbReference>
<feature type="DNA-binding region" description="OmpR/PhoB-type" evidence="5">
    <location>
        <begin position="1"/>
        <end position="90"/>
    </location>
</feature>
<dbReference type="InterPro" id="IPR036388">
    <property type="entry name" value="WH-like_DNA-bd_sf"/>
</dbReference>
<dbReference type="Pfam" id="PF00931">
    <property type="entry name" value="NB-ARC"/>
    <property type="match status" value="1"/>
</dbReference>
<dbReference type="GO" id="GO:0003677">
    <property type="term" value="F:DNA binding"/>
    <property type="evidence" value="ECO:0007669"/>
    <property type="project" value="UniProtKB-UniRule"/>
</dbReference>
<dbReference type="InterPro" id="IPR001867">
    <property type="entry name" value="OmpR/PhoB-type_DNA-bd"/>
</dbReference>
<dbReference type="InterPro" id="IPR016032">
    <property type="entry name" value="Sig_transdc_resp-reg_C-effctor"/>
</dbReference>
<gene>
    <name evidence="7" type="ORF">AT728_22625</name>
</gene>
<dbReference type="Gene3D" id="1.10.10.10">
    <property type="entry name" value="Winged helix-like DNA-binding domain superfamily/Winged helix DNA-binding domain"/>
    <property type="match status" value="1"/>
</dbReference>
<dbReference type="Pfam" id="PF03704">
    <property type="entry name" value="BTAD"/>
    <property type="match status" value="1"/>
</dbReference>
<accession>A0A0W7X1J5</accession>
<evidence type="ECO:0000256" key="4">
    <source>
        <dbReference type="PROSITE-ProRule" id="PRU00339"/>
    </source>
</evidence>
<dbReference type="PROSITE" id="PS50005">
    <property type="entry name" value="TPR"/>
    <property type="match status" value="1"/>
</dbReference>
<keyword evidence="2" id="KW-0902">Two-component regulatory system</keyword>
<feature type="repeat" description="TPR" evidence="4">
    <location>
        <begin position="868"/>
        <end position="901"/>
    </location>
</feature>
<keyword evidence="8" id="KW-1185">Reference proteome</keyword>
<evidence type="ECO:0000256" key="2">
    <source>
        <dbReference type="ARBA" id="ARBA00023012"/>
    </source>
</evidence>
<dbReference type="SUPFAM" id="SSF48452">
    <property type="entry name" value="TPR-like"/>
    <property type="match status" value="2"/>
</dbReference>
<evidence type="ECO:0000256" key="3">
    <source>
        <dbReference type="ARBA" id="ARBA00023125"/>
    </source>
</evidence>
<dbReference type="InterPro" id="IPR027417">
    <property type="entry name" value="P-loop_NTPase"/>
</dbReference>
<dbReference type="OrthoDB" id="499349at2"/>
<dbReference type="Proteomes" id="UP000054804">
    <property type="component" value="Unassembled WGS sequence"/>
</dbReference>
<dbReference type="PANTHER" id="PTHR47691">
    <property type="entry name" value="REGULATOR-RELATED"/>
    <property type="match status" value="1"/>
</dbReference>
<dbReference type="PRINTS" id="PR00364">
    <property type="entry name" value="DISEASERSIST"/>
</dbReference>
<feature type="domain" description="OmpR/PhoB-type" evidence="6">
    <location>
        <begin position="1"/>
        <end position="90"/>
    </location>
</feature>
<dbReference type="Gene3D" id="3.40.50.300">
    <property type="entry name" value="P-loop containing nucleotide triphosphate hydrolases"/>
    <property type="match status" value="1"/>
</dbReference>
<dbReference type="GO" id="GO:0006355">
    <property type="term" value="P:regulation of DNA-templated transcription"/>
    <property type="evidence" value="ECO:0007669"/>
    <property type="project" value="InterPro"/>
</dbReference>
<dbReference type="AlphaFoldDB" id="A0A0W7X1J5"/>
<keyword evidence="3 5" id="KW-0238">DNA-binding</keyword>
<sequence length="960" mass="102802">MRYGVLGPLAVWDAEGRPVKVPEVKVRALLANLLIHEGGPVPADRLIDDLWAGNPPDGSVNTLQTKVSQLRRVLGREQVVREPAGYRLLLAGSTRGADGTDGSGGPSGVVDAVRFQELAERARAHEEPAVKGNLFADALALWRGPAYADVAESLFARSEIARLEELRLTVVEDQAEVRLTLGDHTALAAELGDLVARHPLRERLRMAHMRALYRSGRQSDALQSFQELRRHLVEELGASPGPAVAALHEAILRQEPHLASPSVESSSCRTNLPTTLTSLIGRREAVGQVRARLGADAHTRLVTLTGLGGVGKTRLAIAAARGMTERFTDGVWLVELAGLGGTSAPDDIAERVITTLGLCDTAATEPNLDDLVGWLCQAVAGKRLLILLDNCEHLVEPVAVFAGAVLSTVPGGHLLVTSQEALDIPGEVVHPVPPLALPETGDPAAVARSSAVELFLERAAAAAPGFALDTDNAPAVATICRRLDGIPLALELVASRLRTLSPQELAACLDARFARPEVRARGLPARQQTLRGMLDWSWQLLTPDEQTVLRRLSVHADGCTLRSAEAVCAGPDLPAERVPDLLSRLVDRSLVVRESDRFRLLESVAAYSAERLAEAGEAGAVRARFLRCYAELAEREAELLRGPEQRHCLERLDAETVNLRRALDLAAAENATGYALRLVNALTWYWFLRGRLTEARRSLQSALAAPGDVAPLARLTARSWLAGIELRTSSAGTAPVQPGADPTAGLGDPVLRARLQWFVGTGLTGLGRTREGRVLVEASLAGARAADDRWGEAAALVELAGHVRDRAESHAELGAALFHEVGDRWGQLRATRSLALAAERDGDHARTERLHREGLLVAEELGLWTEVVEALSWLGETALAAGHAERATELYERALAVSAERAYSRGEIRAETGLGLAARLRGDREAAKRHLNRALAKGCSSGHAAGAAAALAELRLVPRA</sequence>
<evidence type="ECO:0000313" key="7">
    <source>
        <dbReference type="EMBL" id="KUF16729.1"/>
    </source>
</evidence>
<dbReference type="SUPFAM" id="SSF52540">
    <property type="entry name" value="P-loop containing nucleoside triphosphate hydrolases"/>
    <property type="match status" value="1"/>
</dbReference>
<dbReference type="SUPFAM" id="SSF46894">
    <property type="entry name" value="C-terminal effector domain of the bipartite response regulators"/>
    <property type="match status" value="1"/>
</dbReference>
<keyword evidence="4" id="KW-0802">TPR repeat</keyword>
<dbReference type="InterPro" id="IPR019734">
    <property type="entry name" value="TPR_rpt"/>
</dbReference>
<dbReference type="EMBL" id="LOCL01000036">
    <property type="protein sequence ID" value="KUF16729.1"/>
    <property type="molecule type" value="Genomic_DNA"/>
</dbReference>
<evidence type="ECO:0000256" key="1">
    <source>
        <dbReference type="ARBA" id="ARBA00005820"/>
    </source>
</evidence>
<organism evidence="7 8">
    <name type="scientific">Streptomyces silvensis</name>
    <dbReference type="NCBI Taxonomy" id="1765722"/>
    <lineage>
        <taxon>Bacteria</taxon>
        <taxon>Bacillati</taxon>
        <taxon>Actinomycetota</taxon>
        <taxon>Actinomycetes</taxon>
        <taxon>Kitasatosporales</taxon>
        <taxon>Streptomycetaceae</taxon>
        <taxon>Streptomyces</taxon>
    </lineage>
</organism>
<dbReference type="PANTHER" id="PTHR47691:SF3">
    <property type="entry name" value="HTH-TYPE TRANSCRIPTIONAL REGULATOR RV0890C-RELATED"/>
    <property type="match status" value="1"/>
</dbReference>
<dbReference type="InterPro" id="IPR002182">
    <property type="entry name" value="NB-ARC"/>
</dbReference>
<dbReference type="SMART" id="SM00862">
    <property type="entry name" value="Trans_reg_C"/>
    <property type="match status" value="1"/>
</dbReference>
<dbReference type="STRING" id="1765722.AT728_22625"/>
<dbReference type="Pfam" id="PF00486">
    <property type="entry name" value="Trans_reg_C"/>
    <property type="match status" value="1"/>
</dbReference>
<name>A0A0W7X1J5_9ACTN</name>
<reference evidence="7 8" key="1">
    <citation type="submission" date="2015-12" db="EMBL/GenBank/DDBJ databases">
        <title>Draft genome sequence of Streptomyces silvensis ATCC 53525, a producer of novel hormone antagonists.</title>
        <authorList>
            <person name="Johnston C.W."/>
            <person name="Li Y."/>
            <person name="Magarvey N.A."/>
        </authorList>
    </citation>
    <scope>NUCLEOTIDE SEQUENCE [LARGE SCALE GENOMIC DNA]</scope>
    <source>
        <strain evidence="7 8">ATCC 53525</strain>
    </source>
</reference>
<protein>
    <submittedName>
        <fullName evidence="7">AfsR family transcriptional regulator</fullName>
    </submittedName>
</protein>
<dbReference type="RefSeq" id="WP_058848998.1">
    <property type="nucleotide sequence ID" value="NZ_LOCL01000036.1"/>
</dbReference>
<comment type="similarity">
    <text evidence="1">Belongs to the AfsR/DnrI/RedD regulatory family.</text>
</comment>
<dbReference type="SMART" id="SM01043">
    <property type="entry name" value="BTAD"/>
    <property type="match status" value="1"/>
</dbReference>
<dbReference type="InterPro" id="IPR005158">
    <property type="entry name" value="BTAD"/>
</dbReference>
<comment type="caution">
    <text evidence="7">The sequence shown here is derived from an EMBL/GenBank/DDBJ whole genome shotgun (WGS) entry which is preliminary data.</text>
</comment>